<dbReference type="Proteomes" id="UP000295611">
    <property type="component" value="Unassembled WGS sequence"/>
</dbReference>
<dbReference type="EMBL" id="SNZP01000009">
    <property type="protein sequence ID" value="TDR77869.1"/>
    <property type="molecule type" value="Genomic_DNA"/>
</dbReference>
<organism evidence="1 2">
    <name type="scientific">Paludibacterium purpuratum</name>
    <dbReference type="NCBI Taxonomy" id="1144873"/>
    <lineage>
        <taxon>Bacteria</taxon>
        <taxon>Pseudomonadati</taxon>
        <taxon>Pseudomonadota</taxon>
        <taxon>Betaproteobacteria</taxon>
        <taxon>Neisseriales</taxon>
        <taxon>Chromobacteriaceae</taxon>
        <taxon>Paludibacterium</taxon>
    </lineage>
</organism>
<proteinExistence type="predicted"/>
<comment type="caution">
    <text evidence="1">The sequence shown here is derived from an EMBL/GenBank/DDBJ whole genome shotgun (WGS) entry which is preliminary data.</text>
</comment>
<protein>
    <submittedName>
        <fullName evidence="1">Uncharacterized protein</fullName>
    </submittedName>
</protein>
<reference evidence="1 2" key="1">
    <citation type="submission" date="2019-03" db="EMBL/GenBank/DDBJ databases">
        <title>Genomic Encyclopedia of Type Strains, Phase III (KMG-III): the genomes of soil and plant-associated and newly described type strains.</title>
        <authorList>
            <person name="Whitman W."/>
        </authorList>
    </citation>
    <scope>NUCLEOTIDE SEQUENCE [LARGE SCALE GENOMIC DNA]</scope>
    <source>
        <strain evidence="1 2">CECT 8976</strain>
    </source>
</reference>
<name>A0A4R7B2B2_9NEIS</name>
<sequence length="60" mass="6543">MADEVKVNFFVMNIEDMVAEGEIYATFFPGKDRLAADLLRNGAPTVAKHSSIIIGSRIAT</sequence>
<evidence type="ECO:0000313" key="1">
    <source>
        <dbReference type="EMBL" id="TDR77869.1"/>
    </source>
</evidence>
<keyword evidence="2" id="KW-1185">Reference proteome</keyword>
<evidence type="ECO:0000313" key="2">
    <source>
        <dbReference type="Proteomes" id="UP000295611"/>
    </source>
</evidence>
<gene>
    <name evidence="1" type="ORF">DFP86_109109</name>
</gene>
<dbReference type="RefSeq" id="WP_133681574.1">
    <property type="nucleotide sequence ID" value="NZ_SNZP01000009.1"/>
</dbReference>
<dbReference type="AlphaFoldDB" id="A0A4R7B2B2"/>
<accession>A0A4R7B2B2</accession>